<organism evidence="1 2">
    <name type="scientific">Enterococcus phoeniculicola ATCC BAA-412</name>
    <dbReference type="NCBI Taxonomy" id="1158610"/>
    <lineage>
        <taxon>Bacteria</taxon>
        <taxon>Bacillati</taxon>
        <taxon>Bacillota</taxon>
        <taxon>Bacilli</taxon>
        <taxon>Lactobacillales</taxon>
        <taxon>Enterococcaceae</taxon>
        <taxon>Enterococcus</taxon>
    </lineage>
</organism>
<dbReference type="RefSeq" id="WP_010769430.1">
    <property type="nucleotide sequence ID" value="NZ_ASWE01000001.1"/>
</dbReference>
<evidence type="ECO:0000313" key="2">
    <source>
        <dbReference type="Proteomes" id="UP000013785"/>
    </source>
</evidence>
<name>R3TN34_9ENTE</name>
<accession>R3TN34</accession>
<dbReference type="AlphaFoldDB" id="R3TN34"/>
<sequence>MKETTIVGEKASGLGKNIENVNPSEIRFSQTSVNGSDEIIASMKANGWKGDPIDVVRMPDGSLTTLDNTRVAAAREVGIDVQANVRSFDTPLPDQATIDRFTTKKGVPKTWGEAIELRVGKQKADFRNNNPMGSFDLEKMK</sequence>
<reference evidence="1 2" key="1">
    <citation type="submission" date="2013-02" db="EMBL/GenBank/DDBJ databases">
        <title>The Genome Sequence of Enterococcus phoeniculicola BAA-412.</title>
        <authorList>
            <consortium name="The Broad Institute Genome Sequencing Platform"/>
            <consortium name="The Broad Institute Genome Sequencing Center for Infectious Disease"/>
            <person name="Earl A.M."/>
            <person name="Gilmore M.S."/>
            <person name="Lebreton F."/>
            <person name="Walker B."/>
            <person name="Young S.K."/>
            <person name="Zeng Q."/>
            <person name="Gargeya S."/>
            <person name="Fitzgerald M."/>
            <person name="Haas B."/>
            <person name="Abouelleil A."/>
            <person name="Alvarado L."/>
            <person name="Arachchi H.M."/>
            <person name="Berlin A.M."/>
            <person name="Chapman S.B."/>
            <person name="Dewar J."/>
            <person name="Goldberg J."/>
            <person name="Griggs A."/>
            <person name="Gujja S."/>
            <person name="Hansen M."/>
            <person name="Howarth C."/>
            <person name="Imamovic A."/>
            <person name="Larimer J."/>
            <person name="McCowan C."/>
            <person name="Murphy C."/>
            <person name="Neiman D."/>
            <person name="Pearson M."/>
            <person name="Priest M."/>
            <person name="Roberts A."/>
            <person name="Saif S."/>
            <person name="Shea T."/>
            <person name="Sisk P."/>
            <person name="Sykes S."/>
            <person name="Wortman J."/>
            <person name="Nusbaum C."/>
            <person name="Birren B."/>
        </authorList>
    </citation>
    <scope>NUCLEOTIDE SEQUENCE [LARGE SCALE GENOMIC DNA]</scope>
    <source>
        <strain evidence="1 2">ATCC BAA-412</strain>
    </source>
</reference>
<evidence type="ECO:0000313" key="1">
    <source>
        <dbReference type="EMBL" id="EOL42443.1"/>
    </source>
</evidence>
<dbReference type="HOGENOM" id="CLU_151830_0_0_9"/>
<dbReference type="PATRIC" id="fig|1158610.3.peg.2778"/>
<proteinExistence type="predicted"/>
<gene>
    <name evidence="1" type="ORF">UC3_02795</name>
</gene>
<dbReference type="STRING" id="154621.RV11_GL001993"/>
<protein>
    <submittedName>
        <fullName evidence="1">Uncharacterized protein</fullName>
    </submittedName>
</protein>
<dbReference type="eggNOG" id="COG3210">
    <property type="taxonomic scope" value="Bacteria"/>
</dbReference>
<dbReference type="Proteomes" id="UP000013785">
    <property type="component" value="Unassembled WGS sequence"/>
</dbReference>
<dbReference type="EMBL" id="AJAT01000017">
    <property type="protein sequence ID" value="EOL42443.1"/>
    <property type="molecule type" value="Genomic_DNA"/>
</dbReference>
<comment type="caution">
    <text evidence="1">The sequence shown here is derived from an EMBL/GenBank/DDBJ whole genome shotgun (WGS) entry which is preliminary data.</text>
</comment>
<keyword evidence="2" id="KW-1185">Reference proteome</keyword>